<reference evidence="3" key="1">
    <citation type="submission" date="2019-12" db="EMBL/GenBank/DDBJ databases">
        <title>Genome sequencing and annotation of Brassica cretica.</title>
        <authorList>
            <person name="Studholme D.J."/>
            <person name="Sarris P.F."/>
        </authorList>
    </citation>
    <scope>NUCLEOTIDE SEQUENCE</scope>
    <source>
        <strain evidence="3">PFS-102/07</strain>
        <tissue evidence="3">Leaf</tissue>
    </source>
</reference>
<sequence length="102" mass="11367">MAVLSRLVLLHRVIAPKASAMRTIQRSMSCTESSRAKARSASAPTSGPHKFSALPISFMNKALSRFKSVGPAWDANWVYVLREMMLDSSRKWIKSKMQAELA</sequence>
<feature type="chain" id="PRO_5035927090" evidence="2">
    <location>
        <begin position="21"/>
        <end position="102"/>
    </location>
</feature>
<gene>
    <name evidence="3" type="ORF">F2Q70_00032937</name>
</gene>
<feature type="region of interest" description="Disordered" evidence="1">
    <location>
        <begin position="27"/>
        <end position="48"/>
    </location>
</feature>
<proteinExistence type="predicted"/>
<accession>A0A8S9FMW0</accession>
<protein>
    <submittedName>
        <fullName evidence="3">Uncharacterized protein</fullName>
    </submittedName>
</protein>
<evidence type="ECO:0000313" key="3">
    <source>
        <dbReference type="EMBL" id="KAF2534471.1"/>
    </source>
</evidence>
<dbReference type="EMBL" id="QGKY02002305">
    <property type="protein sequence ID" value="KAF2534471.1"/>
    <property type="molecule type" value="Genomic_DNA"/>
</dbReference>
<name>A0A8S9FMW0_BRACR</name>
<feature type="signal peptide" evidence="2">
    <location>
        <begin position="1"/>
        <end position="20"/>
    </location>
</feature>
<organism evidence="3">
    <name type="scientific">Brassica cretica</name>
    <name type="common">Mustard</name>
    <dbReference type="NCBI Taxonomy" id="69181"/>
    <lineage>
        <taxon>Eukaryota</taxon>
        <taxon>Viridiplantae</taxon>
        <taxon>Streptophyta</taxon>
        <taxon>Embryophyta</taxon>
        <taxon>Tracheophyta</taxon>
        <taxon>Spermatophyta</taxon>
        <taxon>Magnoliopsida</taxon>
        <taxon>eudicotyledons</taxon>
        <taxon>Gunneridae</taxon>
        <taxon>Pentapetalae</taxon>
        <taxon>rosids</taxon>
        <taxon>malvids</taxon>
        <taxon>Brassicales</taxon>
        <taxon>Brassicaceae</taxon>
        <taxon>Brassiceae</taxon>
        <taxon>Brassica</taxon>
    </lineage>
</organism>
<comment type="caution">
    <text evidence="3">The sequence shown here is derived from an EMBL/GenBank/DDBJ whole genome shotgun (WGS) entry which is preliminary data.</text>
</comment>
<evidence type="ECO:0000256" key="2">
    <source>
        <dbReference type="SAM" id="SignalP"/>
    </source>
</evidence>
<dbReference type="AlphaFoldDB" id="A0A8S9FMW0"/>
<keyword evidence="2" id="KW-0732">Signal</keyword>
<evidence type="ECO:0000256" key="1">
    <source>
        <dbReference type="SAM" id="MobiDB-lite"/>
    </source>
</evidence>